<protein>
    <recommendedName>
        <fullName evidence="4">SHSP domain-containing protein</fullName>
    </recommendedName>
</protein>
<dbReference type="PROSITE" id="PS01031">
    <property type="entry name" value="SHSP"/>
    <property type="match status" value="1"/>
</dbReference>
<evidence type="ECO:0000313" key="5">
    <source>
        <dbReference type="EMBL" id="KAK6157526.1"/>
    </source>
</evidence>
<reference evidence="5 6" key="1">
    <citation type="journal article" date="2021" name="Comput. Struct. Biotechnol. J.">
        <title>De novo genome assembly of the potent medicinal plant Rehmannia glutinosa using nanopore technology.</title>
        <authorList>
            <person name="Ma L."/>
            <person name="Dong C."/>
            <person name="Song C."/>
            <person name="Wang X."/>
            <person name="Zheng X."/>
            <person name="Niu Y."/>
            <person name="Chen S."/>
            <person name="Feng W."/>
        </authorList>
    </citation>
    <scope>NUCLEOTIDE SEQUENCE [LARGE SCALE GENOMIC DNA]</scope>
    <source>
        <strain evidence="5">DH-2019</strain>
    </source>
</reference>
<comment type="similarity">
    <text evidence="2 3">Belongs to the small heat shock protein (HSP20) family.</text>
</comment>
<evidence type="ECO:0000256" key="3">
    <source>
        <dbReference type="RuleBase" id="RU003616"/>
    </source>
</evidence>
<dbReference type="Proteomes" id="UP001318860">
    <property type="component" value="Unassembled WGS sequence"/>
</dbReference>
<feature type="domain" description="SHSP" evidence="4">
    <location>
        <begin position="166"/>
        <end position="282"/>
    </location>
</feature>
<keyword evidence="1" id="KW-0346">Stress response</keyword>
<dbReference type="InterPro" id="IPR031107">
    <property type="entry name" value="Small_HSP"/>
</dbReference>
<dbReference type="InterPro" id="IPR008978">
    <property type="entry name" value="HSP20-like_chaperone"/>
</dbReference>
<dbReference type="Pfam" id="PF00011">
    <property type="entry name" value="HSP20"/>
    <property type="match status" value="1"/>
</dbReference>
<dbReference type="InterPro" id="IPR002068">
    <property type="entry name" value="A-crystallin/Hsp20_dom"/>
</dbReference>
<keyword evidence="6" id="KW-1185">Reference proteome</keyword>
<gene>
    <name evidence="5" type="ORF">DH2020_011774</name>
</gene>
<evidence type="ECO:0000256" key="2">
    <source>
        <dbReference type="PROSITE-ProRule" id="PRU00285"/>
    </source>
</evidence>
<organism evidence="5 6">
    <name type="scientific">Rehmannia glutinosa</name>
    <name type="common">Chinese foxglove</name>
    <dbReference type="NCBI Taxonomy" id="99300"/>
    <lineage>
        <taxon>Eukaryota</taxon>
        <taxon>Viridiplantae</taxon>
        <taxon>Streptophyta</taxon>
        <taxon>Embryophyta</taxon>
        <taxon>Tracheophyta</taxon>
        <taxon>Spermatophyta</taxon>
        <taxon>Magnoliopsida</taxon>
        <taxon>eudicotyledons</taxon>
        <taxon>Gunneridae</taxon>
        <taxon>Pentapetalae</taxon>
        <taxon>asterids</taxon>
        <taxon>lamiids</taxon>
        <taxon>Lamiales</taxon>
        <taxon>Orobanchaceae</taxon>
        <taxon>Rehmannieae</taxon>
        <taxon>Rehmannia</taxon>
    </lineage>
</organism>
<comment type="caution">
    <text evidence="5">The sequence shown here is derived from an EMBL/GenBank/DDBJ whole genome shotgun (WGS) entry which is preliminary data.</text>
</comment>
<dbReference type="Gene3D" id="2.60.40.790">
    <property type="match status" value="1"/>
</dbReference>
<dbReference type="SUPFAM" id="SSF49764">
    <property type="entry name" value="HSP20-like chaperones"/>
    <property type="match status" value="1"/>
</dbReference>
<accession>A0ABR0XEG4</accession>
<proteinExistence type="inferred from homology"/>
<evidence type="ECO:0000256" key="1">
    <source>
        <dbReference type="ARBA" id="ARBA00023016"/>
    </source>
</evidence>
<name>A0ABR0XEG4_REHGL</name>
<evidence type="ECO:0000313" key="6">
    <source>
        <dbReference type="Proteomes" id="UP001318860"/>
    </source>
</evidence>
<dbReference type="EMBL" id="JABTTQ020000005">
    <property type="protein sequence ID" value="KAK6157526.1"/>
    <property type="molecule type" value="Genomic_DNA"/>
</dbReference>
<dbReference type="CDD" id="cd06464">
    <property type="entry name" value="ACD_sHsps-like"/>
    <property type="match status" value="1"/>
</dbReference>
<dbReference type="PANTHER" id="PTHR11527">
    <property type="entry name" value="HEAT-SHOCK PROTEIN 20 FAMILY MEMBER"/>
    <property type="match status" value="1"/>
</dbReference>
<evidence type="ECO:0000259" key="4">
    <source>
        <dbReference type="PROSITE" id="PS01031"/>
    </source>
</evidence>
<sequence>METQVVRRRANVIAAHLASHEDISATATHVFPMKCHSGSITESCSNSLNSVIRRYDNRTLFARQGSSSQGCYMRPASVEQGTYMQPGTPLKSSSCGNKGSNALEPPAFSRPAQVEPGIPSVKGIQSNVQGCKYTECSPEAPMFSRPNKKCGQPQFHTKERTNNIGSKGVEWSPRMDVVESGYNYIVTLEIPGVSIDNIKVEVDDHSLIVTGNRSNWSCGAASTNKSSSSYHRREILRGPYRIVWPLPTNANKENVSAQIQDGLLRINIPKLSGLRWLRKAHM</sequence>